<dbReference type="Gene3D" id="3.10.20.10">
    <property type="match status" value="1"/>
</dbReference>
<protein>
    <recommendedName>
        <fullName evidence="3">Sulfur carrier protein FdhD</fullName>
    </recommendedName>
</protein>
<comment type="function">
    <text evidence="3">Required for formate dehydrogenase (FDH) activity. Acts as a sulfur carrier protein that transfers sulfur from IscS to the molybdenum cofactor prior to its insertion into FDH.</text>
</comment>
<dbReference type="Pfam" id="PF02634">
    <property type="entry name" value="FdhD-NarQ"/>
    <property type="match status" value="1"/>
</dbReference>
<evidence type="ECO:0000256" key="1">
    <source>
        <dbReference type="ARBA" id="ARBA00022490"/>
    </source>
</evidence>
<dbReference type="SUPFAM" id="SSF53927">
    <property type="entry name" value="Cytidine deaminase-like"/>
    <property type="match status" value="1"/>
</dbReference>
<evidence type="ECO:0000313" key="5">
    <source>
        <dbReference type="Proteomes" id="UP000237968"/>
    </source>
</evidence>
<feature type="binding site" evidence="3">
    <location>
        <begin position="268"/>
        <end position="273"/>
    </location>
    <ligand>
        <name>Mo-bis(molybdopterin guanine dinucleotide)</name>
        <dbReference type="ChEBI" id="CHEBI:60539"/>
    </ligand>
</feature>
<accession>A0A2S9Y7G2</accession>
<proteinExistence type="inferred from homology"/>
<dbReference type="NCBIfam" id="NF001943">
    <property type="entry name" value="PRK00724.1-2"/>
    <property type="match status" value="1"/>
</dbReference>
<dbReference type="GO" id="GO:0016783">
    <property type="term" value="F:sulfurtransferase activity"/>
    <property type="evidence" value="ECO:0007669"/>
    <property type="project" value="InterPro"/>
</dbReference>
<dbReference type="PANTHER" id="PTHR30592:SF1">
    <property type="entry name" value="SULFUR CARRIER PROTEIN FDHD"/>
    <property type="match status" value="1"/>
</dbReference>
<evidence type="ECO:0000313" key="4">
    <source>
        <dbReference type="EMBL" id="PRQ01043.1"/>
    </source>
</evidence>
<organism evidence="4 5">
    <name type="scientific">Enhygromyxa salina</name>
    <dbReference type="NCBI Taxonomy" id="215803"/>
    <lineage>
        <taxon>Bacteria</taxon>
        <taxon>Pseudomonadati</taxon>
        <taxon>Myxococcota</taxon>
        <taxon>Polyangia</taxon>
        <taxon>Nannocystales</taxon>
        <taxon>Nannocystaceae</taxon>
        <taxon>Enhygromyxa</taxon>
    </lineage>
</organism>
<keyword evidence="5" id="KW-1185">Reference proteome</keyword>
<dbReference type="GO" id="GO:0005737">
    <property type="term" value="C:cytoplasm"/>
    <property type="evidence" value="ECO:0007669"/>
    <property type="project" value="UniProtKB-SubCell"/>
</dbReference>
<name>A0A2S9Y7G2_9BACT</name>
<dbReference type="HAMAP" id="MF_00187">
    <property type="entry name" value="FdhD"/>
    <property type="match status" value="1"/>
</dbReference>
<comment type="similarity">
    <text evidence="3">Belongs to the FdhD family.</text>
</comment>
<dbReference type="EMBL" id="PVNK01000136">
    <property type="protein sequence ID" value="PRQ01043.1"/>
    <property type="molecule type" value="Genomic_DNA"/>
</dbReference>
<reference evidence="4 5" key="1">
    <citation type="submission" date="2018-03" db="EMBL/GenBank/DDBJ databases">
        <title>Draft Genome Sequences of the Obligatory Marine Myxobacteria Enhygromyxa salina SWB005.</title>
        <authorList>
            <person name="Poehlein A."/>
            <person name="Moghaddam J.A."/>
            <person name="Harms H."/>
            <person name="Alanjari M."/>
            <person name="Koenig G.M."/>
            <person name="Daniel R."/>
            <person name="Schaeberle T.F."/>
        </authorList>
    </citation>
    <scope>NUCLEOTIDE SEQUENCE [LARGE SCALE GENOMIC DNA]</scope>
    <source>
        <strain evidence="4 5">SWB005</strain>
    </source>
</reference>
<dbReference type="OrthoDB" id="3197277at2"/>
<evidence type="ECO:0000256" key="3">
    <source>
        <dbReference type="HAMAP-Rule" id="MF_00187"/>
    </source>
</evidence>
<dbReference type="PIRSF" id="PIRSF015626">
    <property type="entry name" value="FdhD"/>
    <property type="match status" value="1"/>
</dbReference>
<dbReference type="InterPro" id="IPR016193">
    <property type="entry name" value="Cytidine_deaminase-like"/>
</dbReference>
<keyword evidence="1 3" id="KW-0963">Cytoplasm</keyword>
<dbReference type="Gene3D" id="3.40.140.10">
    <property type="entry name" value="Cytidine Deaminase, domain 2"/>
    <property type="match status" value="1"/>
</dbReference>
<gene>
    <name evidence="3" type="primary">fdhD</name>
    <name evidence="4" type="ORF">ENSA5_27250</name>
</gene>
<dbReference type="GO" id="GO:0006777">
    <property type="term" value="P:Mo-molybdopterin cofactor biosynthetic process"/>
    <property type="evidence" value="ECO:0007669"/>
    <property type="project" value="UniProtKB-UniRule"/>
</dbReference>
<sequence>MAAPEPSEDDDDDRLRAVVRGAWIDGEAKAPEPDMLAREEPLEIRVNQVAIAVVMRTPGDDEELVRGFLLSERIVAEVSAIASARHCTTVDTPEAEDNVMLVRLGPSVEVDLAALRRNLYASSSCGVCGKASIEAVIGEPGLARAGLPLGLRVAVDTLTALPERLRARQDVFERTGGLHAAGLFTADGQLLAVREDVGRHNAVDKVIGWAAGEGVAHERCVLMVSGRVSFEIVQKALALAIPVVAAVSAPTSLAVELARAAGMTLVGFVRDRRLCVYAGAERVYSTAKSV</sequence>
<dbReference type="AlphaFoldDB" id="A0A2S9Y7G2"/>
<keyword evidence="2 3" id="KW-0501">Molybdenum cofactor biosynthesis</keyword>
<comment type="caution">
    <text evidence="4">The sequence shown here is derived from an EMBL/GenBank/DDBJ whole genome shotgun (WGS) entry which is preliminary data.</text>
</comment>
<dbReference type="NCBIfam" id="TIGR00129">
    <property type="entry name" value="fdhD_narQ"/>
    <property type="match status" value="1"/>
</dbReference>
<dbReference type="PANTHER" id="PTHR30592">
    <property type="entry name" value="FORMATE DEHYDROGENASE"/>
    <property type="match status" value="1"/>
</dbReference>
<dbReference type="RefSeq" id="WP_106392112.1">
    <property type="nucleotide sequence ID" value="NZ_PVNK01000136.1"/>
</dbReference>
<comment type="subcellular location">
    <subcellularLocation>
        <location evidence="3">Cytoplasm</location>
    </subcellularLocation>
</comment>
<dbReference type="Proteomes" id="UP000237968">
    <property type="component" value="Unassembled WGS sequence"/>
</dbReference>
<feature type="active site" description="Cysteine persulfide intermediate" evidence="3">
    <location>
        <position position="125"/>
    </location>
</feature>
<dbReference type="InterPro" id="IPR003786">
    <property type="entry name" value="FdhD"/>
</dbReference>
<dbReference type="GO" id="GO:0097163">
    <property type="term" value="F:sulfur carrier activity"/>
    <property type="evidence" value="ECO:0007669"/>
    <property type="project" value="UniProtKB-UniRule"/>
</dbReference>
<evidence type="ECO:0000256" key="2">
    <source>
        <dbReference type="ARBA" id="ARBA00023150"/>
    </source>
</evidence>